<protein>
    <submittedName>
        <fullName evidence="1">Uncharacterized protein</fullName>
    </submittedName>
</protein>
<accession>A0A409YTJ1</accession>
<sequence>MLEPRTPDQVDALAKAVASAFHGAWEDHAREVFNTNRSKPWWNAECKAAILKYRDSGNPSDFNAFRKVCRKTKRIFFDSRIHEIASTNKRPWDLMNWIQQRKLPPAEAITYNGRPCHEMGDLWNALHNTYNAASDRTYDVSCLDELEDTPVRDWVEFSSSELKDALRACSNNSAPGPDHITWKHLKVLVADPD</sequence>
<comment type="caution">
    <text evidence="1">The sequence shown here is derived from an EMBL/GenBank/DDBJ whole genome shotgun (WGS) entry which is preliminary data.</text>
</comment>
<name>A0A409YTJ1_9AGAR</name>
<dbReference type="EMBL" id="NHYE01000334">
    <property type="protein sequence ID" value="PPR06336.1"/>
    <property type="molecule type" value="Genomic_DNA"/>
</dbReference>
<dbReference type="AlphaFoldDB" id="A0A409YTJ1"/>
<dbReference type="OrthoDB" id="412006at2759"/>
<feature type="non-terminal residue" evidence="1">
    <location>
        <position position="193"/>
    </location>
</feature>
<keyword evidence="2" id="KW-1185">Reference proteome</keyword>
<dbReference type="InParanoid" id="A0A409YTJ1"/>
<proteinExistence type="predicted"/>
<dbReference type="STRING" id="231916.A0A409YTJ1"/>
<gene>
    <name evidence="1" type="ORF">CVT26_004619</name>
</gene>
<organism evidence="1 2">
    <name type="scientific">Gymnopilus dilepis</name>
    <dbReference type="NCBI Taxonomy" id="231916"/>
    <lineage>
        <taxon>Eukaryota</taxon>
        <taxon>Fungi</taxon>
        <taxon>Dikarya</taxon>
        <taxon>Basidiomycota</taxon>
        <taxon>Agaricomycotina</taxon>
        <taxon>Agaricomycetes</taxon>
        <taxon>Agaricomycetidae</taxon>
        <taxon>Agaricales</taxon>
        <taxon>Agaricineae</taxon>
        <taxon>Hymenogastraceae</taxon>
        <taxon>Gymnopilus</taxon>
    </lineage>
</organism>
<reference evidence="1 2" key="1">
    <citation type="journal article" date="2018" name="Evol. Lett.">
        <title>Horizontal gene cluster transfer increased hallucinogenic mushroom diversity.</title>
        <authorList>
            <person name="Reynolds H.T."/>
            <person name="Vijayakumar V."/>
            <person name="Gluck-Thaler E."/>
            <person name="Korotkin H.B."/>
            <person name="Matheny P.B."/>
            <person name="Slot J.C."/>
        </authorList>
    </citation>
    <scope>NUCLEOTIDE SEQUENCE [LARGE SCALE GENOMIC DNA]</scope>
    <source>
        <strain evidence="1 2">SRW20</strain>
    </source>
</reference>
<evidence type="ECO:0000313" key="2">
    <source>
        <dbReference type="Proteomes" id="UP000284706"/>
    </source>
</evidence>
<dbReference type="Proteomes" id="UP000284706">
    <property type="component" value="Unassembled WGS sequence"/>
</dbReference>
<evidence type="ECO:0000313" key="1">
    <source>
        <dbReference type="EMBL" id="PPR06336.1"/>
    </source>
</evidence>